<protein>
    <recommendedName>
        <fullName evidence="14">SP-RING-type domain-containing protein</fullName>
    </recommendedName>
</protein>
<evidence type="ECO:0000259" key="11">
    <source>
        <dbReference type="PROSITE" id="PS51466"/>
    </source>
</evidence>
<dbReference type="GO" id="GO:0061665">
    <property type="term" value="F:SUMO ligase activity"/>
    <property type="evidence" value="ECO:0007669"/>
    <property type="project" value="TreeGrafter"/>
</dbReference>
<dbReference type="Gene3D" id="3.30.40.10">
    <property type="entry name" value="Zinc/RING finger domain, C3HC4 (zinc finger)"/>
    <property type="match status" value="1"/>
</dbReference>
<evidence type="ECO:0000259" key="10">
    <source>
        <dbReference type="PROSITE" id="PS51044"/>
    </source>
</evidence>
<evidence type="ECO:0000256" key="9">
    <source>
        <dbReference type="SAM" id="MobiDB-lite"/>
    </source>
</evidence>
<feature type="compositionally biased region" description="Pro residues" evidence="9">
    <location>
        <begin position="462"/>
        <end position="474"/>
    </location>
</feature>
<keyword evidence="5 8" id="KW-0863">Zinc-finger</keyword>
<sequence>MAATDVWMDYDVVRHGIKSNTVDRLKQILTGMNEECGTHFAKSGKKQEIIDRIVNVLESWRASNYEEKWMRAKSIIYQVRTHGSYTPSRMPSLTTTLPAVANPHTAYDPPKPNHYSTTLPGSSSSIGHYDPYAPPRRPTGISAPLPSSSSGAKVTGIRFKDSPFFTIDQAVSSLIECPESTSATDRRSQSLTFTLTTDQSAKMKTTSRFQLRLFCTSSIFFPGMGSFRTNNFPCPMEFPPTCEVRVNSTQITANLKGLKKKPGTAPPPDITKYSRNTGTNRVEMVYVNSQQPVQTKSQKYYMIIMLVEAATIDSLVNNLRGQHLKSAMEVREKMLQALSEDDDIIAGPQKMSLKCPLTFVRIATPCRSSKCVHPQCFDATSWYTMMEQTTTWLCPVCERTLDHRDLIMDGYFDEILRQTPDSVEDVMVEADGQWHTTDNKYGSIEWMTSHPRVTSSSSSPSKKPPTPSYTPSCPPSNINGSGQANGKGKASDVEIFVLDSDDDEDEGRVKRELSPSYASSTGHSFDGTLPHMAQTQSQSQSQSSTQFIDLTLDDSDEDEIPLVSHAQGKRRATESDLDDSADLVWKKARVDPSSRILPVPQGSSIPNNVTPVPHTSLLNNHTPASPSHYQSVFPGNILPPPTVNTYPGYTARMGPTNSSLHLPPLTNPYRQPPNPPRWRQG</sequence>
<feature type="compositionally biased region" description="Polar residues" evidence="9">
    <location>
        <begin position="114"/>
        <end position="126"/>
    </location>
</feature>
<dbReference type="PROSITE" id="PS51044">
    <property type="entry name" value="ZF_SP_RING"/>
    <property type="match status" value="1"/>
</dbReference>
<feature type="region of interest" description="Disordered" evidence="9">
    <location>
        <begin position="100"/>
        <end position="147"/>
    </location>
</feature>
<evidence type="ECO:0000256" key="4">
    <source>
        <dbReference type="ARBA" id="ARBA00022723"/>
    </source>
</evidence>
<comment type="pathway">
    <text evidence="1">Protein modification; protein sumoylation.</text>
</comment>
<reference evidence="12 13" key="1">
    <citation type="journal article" date="2018" name="Evol. Lett.">
        <title>Horizontal gene cluster transfer increased hallucinogenic mushroom diversity.</title>
        <authorList>
            <person name="Reynolds H.T."/>
            <person name="Vijayakumar V."/>
            <person name="Gluck-Thaler E."/>
            <person name="Korotkin H.B."/>
            <person name="Matheny P.B."/>
            <person name="Slot J.C."/>
        </authorList>
    </citation>
    <scope>NUCLEOTIDE SEQUENCE [LARGE SCALE GENOMIC DNA]</scope>
    <source>
        <strain evidence="12 13">2631</strain>
    </source>
</reference>
<keyword evidence="6" id="KW-0833">Ubl conjugation pathway</keyword>
<comment type="similarity">
    <text evidence="2">Belongs to the PIAS family.</text>
</comment>
<dbReference type="InterPro" id="IPR023321">
    <property type="entry name" value="PINIT"/>
</dbReference>
<feature type="region of interest" description="Disordered" evidence="9">
    <location>
        <begin position="648"/>
        <end position="681"/>
    </location>
</feature>
<dbReference type="STRING" id="93625.A0A409X8J8"/>
<feature type="compositionally biased region" description="Pro residues" evidence="9">
    <location>
        <begin position="670"/>
        <end position="681"/>
    </location>
</feature>
<dbReference type="InterPro" id="IPR013083">
    <property type="entry name" value="Znf_RING/FYVE/PHD"/>
</dbReference>
<feature type="domain" description="PINIT" evidence="11">
    <location>
        <begin position="143"/>
        <end position="310"/>
    </location>
</feature>
<keyword evidence="3" id="KW-0808">Transferase</keyword>
<evidence type="ECO:0000256" key="2">
    <source>
        <dbReference type="ARBA" id="ARBA00005383"/>
    </source>
</evidence>
<evidence type="ECO:0000256" key="6">
    <source>
        <dbReference type="ARBA" id="ARBA00022786"/>
    </source>
</evidence>
<evidence type="ECO:0000256" key="8">
    <source>
        <dbReference type="PROSITE-ProRule" id="PRU00452"/>
    </source>
</evidence>
<dbReference type="GO" id="GO:0000785">
    <property type="term" value="C:chromatin"/>
    <property type="evidence" value="ECO:0007669"/>
    <property type="project" value="TreeGrafter"/>
</dbReference>
<feature type="region of interest" description="Disordered" evidence="9">
    <location>
        <begin position="450"/>
        <end position="545"/>
    </location>
</feature>
<proteinExistence type="inferred from homology"/>
<keyword evidence="7" id="KW-0862">Zinc</keyword>
<evidence type="ECO:0000256" key="3">
    <source>
        <dbReference type="ARBA" id="ARBA00022679"/>
    </source>
</evidence>
<evidence type="ECO:0000313" key="12">
    <source>
        <dbReference type="EMBL" id="PPQ87041.1"/>
    </source>
</evidence>
<evidence type="ECO:0000313" key="13">
    <source>
        <dbReference type="Proteomes" id="UP000283269"/>
    </source>
</evidence>
<feature type="domain" description="SP-RING-type" evidence="10">
    <location>
        <begin position="340"/>
        <end position="425"/>
    </location>
</feature>
<evidence type="ECO:0000256" key="7">
    <source>
        <dbReference type="ARBA" id="ARBA00022833"/>
    </source>
</evidence>
<dbReference type="EMBL" id="NHYD01002390">
    <property type="protein sequence ID" value="PPQ87041.1"/>
    <property type="molecule type" value="Genomic_DNA"/>
</dbReference>
<dbReference type="InParanoid" id="A0A409X8J8"/>
<evidence type="ECO:0008006" key="14">
    <source>
        <dbReference type="Google" id="ProtNLM"/>
    </source>
</evidence>
<dbReference type="InterPro" id="IPR038654">
    <property type="entry name" value="PINIT_sf"/>
</dbReference>
<feature type="compositionally biased region" description="Low complexity" evidence="9">
    <location>
        <begin position="534"/>
        <end position="545"/>
    </location>
</feature>
<dbReference type="GO" id="GO:0016925">
    <property type="term" value="P:protein sumoylation"/>
    <property type="evidence" value="ECO:0007669"/>
    <property type="project" value="UniProtKB-UniPathway"/>
</dbReference>
<evidence type="ECO:0000256" key="5">
    <source>
        <dbReference type="ARBA" id="ARBA00022771"/>
    </source>
</evidence>
<dbReference type="OrthoDB" id="28127at2759"/>
<organism evidence="12 13">
    <name type="scientific">Psilocybe cyanescens</name>
    <dbReference type="NCBI Taxonomy" id="93625"/>
    <lineage>
        <taxon>Eukaryota</taxon>
        <taxon>Fungi</taxon>
        <taxon>Dikarya</taxon>
        <taxon>Basidiomycota</taxon>
        <taxon>Agaricomycotina</taxon>
        <taxon>Agaricomycetes</taxon>
        <taxon>Agaricomycetidae</taxon>
        <taxon>Agaricales</taxon>
        <taxon>Agaricineae</taxon>
        <taxon>Strophariaceae</taxon>
        <taxon>Psilocybe</taxon>
    </lineage>
</organism>
<dbReference type="Pfam" id="PF02891">
    <property type="entry name" value="zf-MIZ"/>
    <property type="match status" value="1"/>
</dbReference>
<dbReference type="Pfam" id="PF14324">
    <property type="entry name" value="PINIT"/>
    <property type="match status" value="1"/>
</dbReference>
<dbReference type="InterPro" id="IPR004181">
    <property type="entry name" value="Znf_MIZ"/>
</dbReference>
<accession>A0A409X8J8</accession>
<comment type="caution">
    <text evidence="12">The sequence shown here is derived from an EMBL/GenBank/DDBJ whole genome shotgun (WGS) entry which is preliminary data.</text>
</comment>
<gene>
    <name evidence="12" type="ORF">CVT25_000018</name>
</gene>
<evidence type="ECO:0000256" key="1">
    <source>
        <dbReference type="ARBA" id="ARBA00004718"/>
    </source>
</evidence>
<dbReference type="PANTHER" id="PTHR10782">
    <property type="entry name" value="ZINC FINGER MIZ DOMAIN-CONTAINING PROTEIN"/>
    <property type="match status" value="1"/>
</dbReference>
<keyword evidence="13" id="KW-1185">Reference proteome</keyword>
<dbReference type="Gene3D" id="2.60.120.780">
    <property type="entry name" value="PINIT domain"/>
    <property type="match status" value="1"/>
</dbReference>
<feature type="compositionally biased region" description="Low complexity" evidence="9">
    <location>
        <begin position="450"/>
        <end position="461"/>
    </location>
</feature>
<dbReference type="PANTHER" id="PTHR10782:SF4">
    <property type="entry name" value="TONALLI, ISOFORM E"/>
    <property type="match status" value="1"/>
</dbReference>
<dbReference type="GO" id="GO:0008270">
    <property type="term" value="F:zinc ion binding"/>
    <property type="evidence" value="ECO:0007669"/>
    <property type="project" value="UniProtKB-KW"/>
</dbReference>
<name>A0A409X8J8_PSICY</name>
<dbReference type="PROSITE" id="PS51466">
    <property type="entry name" value="PINIT"/>
    <property type="match status" value="1"/>
</dbReference>
<dbReference type="Proteomes" id="UP000283269">
    <property type="component" value="Unassembled WGS sequence"/>
</dbReference>
<dbReference type="UniPathway" id="UPA00886"/>
<keyword evidence="4" id="KW-0479">Metal-binding</keyword>
<dbReference type="AlphaFoldDB" id="A0A409X8J8"/>